<accession>A0ABQ9F6C1</accession>
<organism evidence="1 2">
    <name type="scientific">Tegillarca granosa</name>
    <name type="common">Malaysian cockle</name>
    <name type="synonym">Anadara granosa</name>
    <dbReference type="NCBI Taxonomy" id="220873"/>
    <lineage>
        <taxon>Eukaryota</taxon>
        <taxon>Metazoa</taxon>
        <taxon>Spiralia</taxon>
        <taxon>Lophotrochozoa</taxon>
        <taxon>Mollusca</taxon>
        <taxon>Bivalvia</taxon>
        <taxon>Autobranchia</taxon>
        <taxon>Pteriomorphia</taxon>
        <taxon>Arcoida</taxon>
        <taxon>Arcoidea</taxon>
        <taxon>Arcidae</taxon>
        <taxon>Tegillarca</taxon>
    </lineage>
</organism>
<dbReference type="EMBL" id="JARBDR010000440">
    <property type="protein sequence ID" value="KAJ8312121.1"/>
    <property type="molecule type" value="Genomic_DNA"/>
</dbReference>
<sequence>DQGKIYDELLETFKTLKDEINEFKSYFTTDTAGIPVLSQCIPILVDRCGGAEIKLERKKTHMVITYKPTEISKKCICNPEQILPALELFNKINKSVQKITERAPQIEKSLQILIQDEHEMQKDVSKADFNGEDGPKAMRACVDNISRLKKVSNDVKIIEKHTKLIYQELLDASKGFFIS</sequence>
<evidence type="ECO:0000313" key="2">
    <source>
        <dbReference type="Proteomes" id="UP001217089"/>
    </source>
</evidence>
<evidence type="ECO:0000313" key="1">
    <source>
        <dbReference type="EMBL" id="KAJ8312121.1"/>
    </source>
</evidence>
<dbReference type="Proteomes" id="UP001217089">
    <property type="component" value="Unassembled WGS sequence"/>
</dbReference>
<keyword evidence="2" id="KW-1185">Reference proteome</keyword>
<proteinExistence type="predicted"/>
<comment type="caution">
    <text evidence="1">The sequence shown here is derived from an EMBL/GenBank/DDBJ whole genome shotgun (WGS) entry which is preliminary data.</text>
</comment>
<feature type="non-terminal residue" evidence="1">
    <location>
        <position position="1"/>
    </location>
</feature>
<name>A0ABQ9F6C1_TEGGR</name>
<protein>
    <submittedName>
        <fullName evidence="1">Uncharacterized protein</fullName>
    </submittedName>
</protein>
<gene>
    <name evidence="1" type="ORF">KUTeg_009494</name>
</gene>
<reference evidence="1 2" key="1">
    <citation type="submission" date="2022-12" db="EMBL/GenBank/DDBJ databases">
        <title>Chromosome-level genome of Tegillarca granosa.</title>
        <authorList>
            <person name="Kim J."/>
        </authorList>
    </citation>
    <scope>NUCLEOTIDE SEQUENCE [LARGE SCALE GENOMIC DNA]</scope>
    <source>
        <strain evidence="1">Teg-2019</strain>
        <tissue evidence="1">Adductor muscle</tissue>
    </source>
</reference>